<dbReference type="GO" id="GO:0003676">
    <property type="term" value="F:nucleic acid binding"/>
    <property type="evidence" value="ECO:0007669"/>
    <property type="project" value="InterPro"/>
</dbReference>
<reference evidence="7" key="1">
    <citation type="journal article" date="2012" name="Nature">
        <title>The oyster genome reveals stress adaptation and complexity of shell formation.</title>
        <authorList>
            <person name="Zhang G."/>
            <person name="Fang X."/>
            <person name="Guo X."/>
            <person name="Li L."/>
            <person name="Luo R."/>
            <person name="Xu F."/>
            <person name="Yang P."/>
            <person name="Zhang L."/>
            <person name="Wang X."/>
            <person name="Qi H."/>
            <person name="Xiong Z."/>
            <person name="Que H."/>
            <person name="Xie Y."/>
            <person name="Holland P.W."/>
            <person name="Paps J."/>
            <person name="Zhu Y."/>
            <person name="Wu F."/>
            <person name="Chen Y."/>
            <person name="Wang J."/>
            <person name="Peng C."/>
            <person name="Meng J."/>
            <person name="Yang L."/>
            <person name="Liu J."/>
            <person name="Wen B."/>
            <person name="Zhang N."/>
            <person name="Huang Z."/>
            <person name="Zhu Q."/>
            <person name="Feng Y."/>
            <person name="Mount A."/>
            <person name="Hedgecock D."/>
            <person name="Xu Z."/>
            <person name="Liu Y."/>
            <person name="Domazet-Loso T."/>
            <person name="Du Y."/>
            <person name="Sun X."/>
            <person name="Zhang S."/>
            <person name="Liu B."/>
            <person name="Cheng P."/>
            <person name="Jiang X."/>
            <person name="Li J."/>
            <person name="Fan D."/>
            <person name="Wang W."/>
            <person name="Fu W."/>
            <person name="Wang T."/>
            <person name="Wang B."/>
            <person name="Zhang J."/>
            <person name="Peng Z."/>
            <person name="Li Y."/>
            <person name="Li N."/>
            <person name="Wang J."/>
            <person name="Chen M."/>
            <person name="He Y."/>
            <person name="Tan F."/>
            <person name="Song X."/>
            <person name="Zheng Q."/>
            <person name="Huang R."/>
            <person name="Yang H."/>
            <person name="Du X."/>
            <person name="Chen L."/>
            <person name="Yang M."/>
            <person name="Gaffney P.M."/>
            <person name="Wang S."/>
            <person name="Luo L."/>
            <person name="She Z."/>
            <person name="Ming Y."/>
            <person name="Huang W."/>
            <person name="Zhang S."/>
            <person name="Huang B."/>
            <person name="Zhang Y."/>
            <person name="Qu T."/>
            <person name="Ni P."/>
            <person name="Miao G."/>
            <person name="Wang J."/>
            <person name="Wang Q."/>
            <person name="Steinberg C.E."/>
            <person name="Wang H."/>
            <person name="Li N."/>
            <person name="Qian L."/>
            <person name="Zhang G."/>
            <person name="Li Y."/>
            <person name="Yang H."/>
            <person name="Liu X."/>
            <person name="Wang J."/>
            <person name="Yin Y."/>
            <person name="Wang J."/>
        </authorList>
    </citation>
    <scope>NUCLEOTIDE SEQUENCE [LARGE SCALE GENOMIC DNA]</scope>
    <source>
        <strain evidence="7">05x7-T-G4-1.051#20</strain>
    </source>
</reference>
<dbReference type="AlphaFoldDB" id="K1QE08"/>
<dbReference type="InParanoid" id="K1QE08"/>
<keyword evidence="2" id="KW-0540">Nuclease</keyword>
<dbReference type="InterPro" id="IPR012337">
    <property type="entry name" value="RNaseH-like_sf"/>
</dbReference>
<organism evidence="7">
    <name type="scientific">Magallana gigas</name>
    <name type="common">Pacific oyster</name>
    <name type="synonym">Crassostrea gigas</name>
    <dbReference type="NCBI Taxonomy" id="29159"/>
    <lineage>
        <taxon>Eukaryota</taxon>
        <taxon>Metazoa</taxon>
        <taxon>Spiralia</taxon>
        <taxon>Lophotrochozoa</taxon>
        <taxon>Mollusca</taxon>
        <taxon>Bivalvia</taxon>
        <taxon>Autobranchia</taxon>
        <taxon>Pteriomorphia</taxon>
        <taxon>Ostreida</taxon>
        <taxon>Ostreoidea</taxon>
        <taxon>Ostreidae</taxon>
        <taxon>Magallana</taxon>
    </lineage>
</organism>
<dbReference type="GO" id="GO:0005737">
    <property type="term" value="C:cytoplasm"/>
    <property type="evidence" value="ECO:0007669"/>
    <property type="project" value="TreeGrafter"/>
</dbReference>
<evidence type="ECO:0000256" key="5">
    <source>
        <dbReference type="ARBA" id="ARBA00022839"/>
    </source>
</evidence>
<comment type="cofactor">
    <cofactor evidence="1">
        <name>Mg(2+)</name>
        <dbReference type="ChEBI" id="CHEBI:18420"/>
    </cofactor>
</comment>
<evidence type="ECO:0000256" key="3">
    <source>
        <dbReference type="ARBA" id="ARBA00022723"/>
    </source>
</evidence>
<keyword evidence="4" id="KW-0378">Hydrolase</keyword>
<evidence type="ECO:0000256" key="1">
    <source>
        <dbReference type="ARBA" id="ARBA00001946"/>
    </source>
</evidence>
<dbReference type="InterPro" id="IPR040393">
    <property type="entry name" value="TREX1/2"/>
</dbReference>
<proteinExistence type="predicted"/>
<dbReference type="SUPFAM" id="SSF53098">
    <property type="entry name" value="Ribonuclease H-like"/>
    <property type="match status" value="1"/>
</dbReference>
<accession>K1QE08</accession>
<dbReference type="GO" id="GO:0006308">
    <property type="term" value="P:DNA catabolic process"/>
    <property type="evidence" value="ECO:0007669"/>
    <property type="project" value="TreeGrafter"/>
</dbReference>
<dbReference type="GO" id="GO:0046872">
    <property type="term" value="F:metal ion binding"/>
    <property type="evidence" value="ECO:0007669"/>
    <property type="project" value="UniProtKB-KW"/>
</dbReference>
<protein>
    <submittedName>
        <fullName evidence="7">Uncharacterized protein</fullName>
    </submittedName>
</protein>
<keyword evidence="6" id="KW-0460">Magnesium</keyword>
<keyword evidence="5" id="KW-0269">Exonuclease</keyword>
<gene>
    <name evidence="7" type="ORF">CGI_10014423</name>
</gene>
<dbReference type="InterPro" id="IPR036397">
    <property type="entry name" value="RNaseH_sf"/>
</dbReference>
<dbReference type="Gene3D" id="3.30.420.10">
    <property type="entry name" value="Ribonuclease H-like superfamily/Ribonuclease H"/>
    <property type="match status" value="1"/>
</dbReference>
<evidence type="ECO:0000256" key="4">
    <source>
        <dbReference type="ARBA" id="ARBA00022801"/>
    </source>
</evidence>
<dbReference type="GO" id="GO:0008296">
    <property type="term" value="F:3'-5'-DNA exonuclease activity"/>
    <property type="evidence" value="ECO:0007669"/>
    <property type="project" value="TreeGrafter"/>
</dbReference>
<dbReference type="PANTHER" id="PTHR13058:SF19">
    <property type="entry name" value="LD40940P"/>
    <property type="match status" value="1"/>
</dbReference>
<dbReference type="EMBL" id="JH816847">
    <property type="protein sequence ID" value="EKC32188.1"/>
    <property type="molecule type" value="Genomic_DNA"/>
</dbReference>
<sequence>MEASEGVSYLSGDLSLNGIGHEENVDIEQIPSPVSKGYFKAIPRSPQDRVAYVTFDLETTDLIRGGRIPRITQVAAADVHSATQWEFNCYVLPKIPQSQEAQRVSGITVSLSGVLMVIGKEVETETIDSAVSKFLDWLIFYKNVILIAHNGKNLDFPVFMTAL</sequence>
<evidence type="ECO:0000313" key="7">
    <source>
        <dbReference type="EMBL" id="EKC32188.1"/>
    </source>
</evidence>
<name>K1QE08_MAGGI</name>
<evidence type="ECO:0000256" key="6">
    <source>
        <dbReference type="ARBA" id="ARBA00022842"/>
    </source>
</evidence>
<dbReference type="HOGENOM" id="CLU_1628662_0_0_1"/>
<dbReference type="PANTHER" id="PTHR13058">
    <property type="entry name" value="THREE PRIME REPAIR EXONUCLEASE 1, 2"/>
    <property type="match status" value="1"/>
</dbReference>
<keyword evidence="3" id="KW-0479">Metal-binding</keyword>
<evidence type="ECO:0000256" key="2">
    <source>
        <dbReference type="ARBA" id="ARBA00022722"/>
    </source>
</evidence>